<evidence type="ECO:0000313" key="2">
    <source>
        <dbReference type="Proteomes" id="UP000805193"/>
    </source>
</evidence>
<dbReference type="Proteomes" id="UP000805193">
    <property type="component" value="Unassembled WGS sequence"/>
</dbReference>
<evidence type="ECO:0000313" key="1">
    <source>
        <dbReference type="EMBL" id="KAG0444581.1"/>
    </source>
</evidence>
<sequence>DDHDASSNDEIETVMGEESSSADEFSSNDNCLSGDESSLGDEVASSPNQEEACADPDADVHEFLKKYADEKLPHQETLKVQAILLILTYVVSAGLSWVQVDGRLKLVNTLFGEVILPGSKYAFRKLWEIRKKKMVTLNFSCEVCHFYLGSSSSANTSFTCGECGKTYSSQVLIKNGCFFLTFDIKKKLEHMLKDVGQALGDNLSRLAASAQSACYSDITDGSLYKAMGDKLNMTLYDITISFNSDGSPVFKSSKASVWPIQMTINELPVFLRWRHIILMELWLSATGTAWYIGNGVRDLDSCMALISPPLSFTRLPKSVIERSFWKATQWKYWLLFYALPCLKGILPWSWQKSPGKLSRVASAGPTVRWGWERPGDPGGDEDAMHDEYDPLLRTAARVLEAR</sequence>
<keyword evidence="2" id="KW-1185">Reference proteome</keyword>
<name>A0AC60QY11_IXOPE</name>
<accession>A0AC60QY11</accession>
<organism evidence="1 2">
    <name type="scientific">Ixodes persulcatus</name>
    <name type="common">Taiga tick</name>
    <dbReference type="NCBI Taxonomy" id="34615"/>
    <lineage>
        <taxon>Eukaryota</taxon>
        <taxon>Metazoa</taxon>
        <taxon>Ecdysozoa</taxon>
        <taxon>Arthropoda</taxon>
        <taxon>Chelicerata</taxon>
        <taxon>Arachnida</taxon>
        <taxon>Acari</taxon>
        <taxon>Parasitiformes</taxon>
        <taxon>Ixodida</taxon>
        <taxon>Ixodoidea</taxon>
        <taxon>Ixodidae</taxon>
        <taxon>Ixodinae</taxon>
        <taxon>Ixodes</taxon>
    </lineage>
</organism>
<dbReference type="EMBL" id="JABSTQ010001823">
    <property type="protein sequence ID" value="KAG0444581.1"/>
    <property type="molecule type" value="Genomic_DNA"/>
</dbReference>
<gene>
    <name evidence="1" type="ORF">HPB47_013637</name>
</gene>
<feature type="non-terminal residue" evidence="1">
    <location>
        <position position="1"/>
    </location>
</feature>
<protein>
    <submittedName>
        <fullName evidence="1">Uncharacterized protein</fullName>
    </submittedName>
</protein>
<comment type="caution">
    <text evidence="1">The sequence shown here is derived from an EMBL/GenBank/DDBJ whole genome shotgun (WGS) entry which is preliminary data.</text>
</comment>
<reference evidence="1 2" key="1">
    <citation type="journal article" date="2020" name="Cell">
        <title>Large-Scale Comparative Analyses of Tick Genomes Elucidate Their Genetic Diversity and Vector Capacities.</title>
        <authorList>
            <consortium name="Tick Genome and Microbiome Consortium (TIGMIC)"/>
            <person name="Jia N."/>
            <person name="Wang J."/>
            <person name="Shi W."/>
            <person name="Du L."/>
            <person name="Sun Y."/>
            <person name="Zhan W."/>
            <person name="Jiang J.F."/>
            <person name="Wang Q."/>
            <person name="Zhang B."/>
            <person name="Ji P."/>
            <person name="Bell-Sakyi L."/>
            <person name="Cui X.M."/>
            <person name="Yuan T.T."/>
            <person name="Jiang B.G."/>
            <person name="Yang W.F."/>
            <person name="Lam T.T."/>
            <person name="Chang Q.C."/>
            <person name="Ding S.J."/>
            <person name="Wang X.J."/>
            <person name="Zhu J.G."/>
            <person name="Ruan X.D."/>
            <person name="Zhao L."/>
            <person name="Wei J.T."/>
            <person name="Ye R.Z."/>
            <person name="Que T.C."/>
            <person name="Du C.H."/>
            <person name="Zhou Y.H."/>
            <person name="Cheng J.X."/>
            <person name="Dai P.F."/>
            <person name="Guo W.B."/>
            <person name="Han X.H."/>
            <person name="Huang E.J."/>
            <person name="Li L.F."/>
            <person name="Wei W."/>
            <person name="Gao Y.C."/>
            <person name="Liu J.Z."/>
            <person name="Shao H.Z."/>
            <person name="Wang X."/>
            <person name="Wang C.C."/>
            <person name="Yang T.C."/>
            <person name="Huo Q.B."/>
            <person name="Li W."/>
            <person name="Chen H.Y."/>
            <person name="Chen S.E."/>
            <person name="Zhou L.G."/>
            <person name="Ni X.B."/>
            <person name="Tian J.H."/>
            <person name="Sheng Y."/>
            <person name="Liu T."/>
            <person name="Pan Y.S."/>
            <person name="Xia L.Y."/>
            <person name="Li J."/>
            <person name="Zhao F."/>
            <person name="Cao W.C."/>
        </authorList>
    </citation>
    <scope>NUCLEOTIDE SEQUENCE [LARGE SCALE GENOMIC DNA]</scope>
    <source>
        <strain evidence="1">Iper-2018</strain>
    </source>
</reference>
<proteinExistence type="predicted"/>